<dbReference type="AlphaFoldDB" id="A0A8D8SSD5"/>
<accession>A0A8D8SSD5</accession>
<sequence length="100" mass="11862">MHHSVPSPRLKTSSSTSLMHAVRLRETDVNLCRRRARSMFYETSSKCTVYKRNFLTYFWLFFNLLWFKSTNRSSGFISVNSFENERTMNGKMPLLKRLLA</sequence>
<organism evidence="1">
    <name type="scientific">Cacopsylla melanoneura</name>
    <dbReference type="NCBI Taxonomy" id="428564"/>
    <lineage>
        <taxon>Eukaryota</taxon>
        <taxon>Metazoa</taxon>
        <taxon>Ecdysozoa</taxon>
        <taxon>Arthropoda</taxon>
        <taxon>Hexapoda</taxon>
        <taxon>Insecta</taxon>
        <taxon>Pterygota</taxon>
        <taxon>Neoptera</taxon>
        <taxon>Paraneoptera</taxon>
        <taxon>Hemiptera</taxon>
        <taxon>Sternorrhyncha</taxon>
        <taxon>Psylloidea</taxon>
        <taxon>Psyllidae</taxon>
        <taxon>Psyllinae</taxon>
        <taxon>Cacopsylla</taxon>
    </lineage>
</organism>
<reference evidence="1" key="1">
    <citation type="submission" date="2021-05" db="EMBL/GenBank/DDBJ databases">
        <authorList>
            <person name="Alioto T."/>
            <person name="Alioto T."/>
            <person name="Gomez Garrido J."/>
        </authorList>
    </citation>
    <scope>NUCLEOTIDE SEQUENCE</scope>
</reference>
<proteinExistence type="predicted"/>
<protein>
    <submittedName>
        <fullName evidence="1">Uncharacterized protein</fullName>
    </submittedName>
</protein>
<dbReference type="EMBL" id="HBUF01235610">
    <property type="protein sequence ID" value="CAG6675099.1"/>
    <property type="molecule type" value="Transcribed_RNA"/>
</dbReference>
<name>A0A8D8SSD5_9HEMI</name>
<evidence type="ECO:0000313" key="1">
    <source>
        <dbReference type="EMBL" id="CAG6675099.1"/>
    </source>
</evidence>
<dbReference type="EMBL" id="HBUF01235609">
    <property type="protein sequence ID" value="CAG6675098.1"/>
    <property type="molecule type" value="Transcribed_RNA"/>
</dbReference>